<name>B8M8H5_TALSN</name>
<dbReference type="GeneID" id="8100555"/>
<dbReference type="VEuPathDB" id="FungiDB:TSTA_037090"/>
<protein>
    <submittedName>
        <fullName evidence="1">Uncharacterized protein</fullName>
    </submittedName>
</protein>
<dbReference type="EMBL" id="EQ962654">
    <property type="protein sequence ID" value="EED20488.1"/>
    <property type="molecule type" value="Genomic_DNA"/>
</dbReference>
<dbReference type="PhylomeDB" id="B8M8H5"/>
<accession>B8M8H5</accession>
<keyword evidence="2" id="KW-1185">Reference proteome</keyword>
<sequence length="102" mass="11679">MAAMHVSDRPPFVKFSESIPVNVIGRHGRMRSIKKPFKAWAKKIAELRREAEDGPEDCRPLTFFSPVCQENSHFTLLEINDTQLPLFKAIVLVIHFTQDSDV</sequence>
<dbReference type="OrthoDB" id="5084510at2759"/>
<evidence type="ECO:0000313" key="1">
    <source>
        <dbReference type="EMBL" id="EED20488.1"/>
    </source>
</evidence>
<dbReference type="InParanoid" id="B8M8H5"/>
<dbReference type="RefSeq" id="XP_002480922.1">
    <property type="nucleotide sequence ID" value="XM_002480877.1"/>
</dbReference>
<gene>
    <name evidence="1" type="ORF">TSTA_037090</name>
</gene>
<reference evidence="2" key="1">
    <citation type="journal article" date="2015" name="Genome Announc.">
        <title>Genome sequence of the AIDS-associated pathogen Penicillium marneffei (ATCC18224) and its near taxonomic relative Talaromyces stipitatus (ATCC10500).</title>
        <authorList>
            <person name="Nierman W.C."/>
            <person name="Fedorova-Abrams N.D."/>
            <person name="Andrianopoulos A."/>
        </authorList>
    </citation>
    <scope>NUCLEOTIDE SEQUENCE [LARGE SCALE GENOMIC DNA]</scope>
    <source>
        <strain evidence="2">ATCC 10500 / CBS 375.48 / QM 6759 / NRRL 1006</strain>
    </source>
</reference>
<dbReference type="STRING" id="441959.B8M8H5"/>
<dbReference type="AlphaFoldDB" id="B8M8H5"/>
<organism evidence="1 2">
    <name type="scientific">Talaromyces stipitatus (strain ATCC 10500 / CBS 375.48 / QM 6759 / NRRL 1006)</name>
    <name type="common">Penicillium stipitatum</name>
    <dbReference type="NCBI Taxonomy" id="441959"/>
    <lineage>
        <taxon>Eukaryota</taxon>
        <taxon>Fungi</taxon>
        <taxon>Dikarya</taxon>
        <taxon>Ascomycota</taxon>
        <taxon>Pezizomycotina</taxon>
        <taxon>Eurotiomycetes</taxon>
        <taxon>Eurotiomycetidae</taxon>
        <taxon>Eurotiales</taxon>
        <taxon>Trichocomaceae</taxon>
        <taxon>Talaromyces</taxon>
        <taxon>Talaromyces sect. Talaromyces</taxon>
    </lineage>
</organism>
<dbReference type="HOGENOM" id="CLU_2279354_0_0_1"/>
<evidence type="ECO:0000313" key="2">
    <source>
        <dbReference type="Proteomes" id="UP000001745"/>
    </source>
</evidence>
<proteinExistence type="predicted"/>
<dbReference type="Proteomes" id="UP000001745">
    <property type="component" value="Unassembled WGS sequence"/>
</dbReference>